<dbReference type="EMBL" id="ARXX01000042">
    <property type="protein sequence ID" value="MBF5057322.1"/>
    <property type="molecule type" value="Genomic_DNA"/>
</dbReference>
<evidence type="ECO:0000256" key="1">
    <source>
        <dbReference type="SAM" id="Phobius"/>
    </source>
</evidence>
<proteinExistence type="predicted"/>
<keyword evidence="1" id="KW-1133">Transmembrane helix</keyword>
<dbReference type="InterPro" id="IPR021309">
    <property type="entry name" value="YgaP-like_TM"/>
</dbReference>
<dbReference type="RefSeq" id="WP_161385694.1">
    <property type="nucleotide sequence ID" value="NZ_ARXX01000042.1"/>
</dbReference>
<dbReference type="Pfam" id="PF11127">
    <property type="entry name" value="YgaP-like_TM"/>
    <property type="match status" value="1"/>
</dbReference>
<comment type="caution">
    <text evidence="3">The sequence shown here is derived from an EMBL/GenBank/DDBJ whole genome shotgun (WGS) entry which is preliminary data.</text>
</comment>
<name>A0ABS0AUM5_9GAMM</name>
<sequence>MVKNVGELDRGLRLLVGVVILGAGVYFNSWWGLLGLVPITTAALRWCPAYLPFGLSTCRRGAKE</sequence>
<evidence type="ECO:0000259" key="2">
    <source>
        <dbReference type="Pfam" id="PF11127"/>
    </source>
</evidence>
<organism evidence="3 4">
    <name type="scientific">Alloalcanivorax profundimaris</name>
    <dbReference type="NCBI Taxonomy" id="2735259"/>
    <lineage>
        <taxon>Bacteria</taxon>
        <taxon>Pseudomonadati</taxon>
        <taxon>Pseudomonadota</taxon>
        <taxon>Gammaproteobacteria</taxon>
        <taxon>Oceanospirillales</taxon>
        <taxon>Alcanivoracaceae</taxon>
        <taxon>Alloalcanivorax</taxon>
    </lineage>
</organism>
<gene>
    <name evidence="3" type="ORF">Y5W_02616</name>
</gene>
<keyword evidence="4" id="KW-1185">Reference proteome</keyword>
<feature type="transmembrane region" description="Helical" evidence="1">
    <location>
        <begin position="12"/>
        <end position="31"/>
    </location>
</feature>
<keyword evidence="1" id="KW-0812">Transmembrane</keyword>
<reference evidence="3 4" key="1">
    <citation type="submission" date="2012-09" db="EMBL/GenBank/DDBJ databases">
        <title>Genome Sequence of alkane-degrading Bacterium Alcanivorax sp. 521-1.</title>
        <authorList>
            <person name="Lai Q."/>
            <person name="Shao Z."/>
        </authorList>
    </citation>
    <scope>NUCLEOTIDE SEQUENCE [LARGE SCALE GENOMIC DNA]</scope>
    <source>
        <strain evidence="3 4">521-1</strain>
    </source>
</reference>
<evidence type="ECO:0000313" key="4">
    <source>
        <dbReference type="Proteomes" id="UP000662703"/>
    </source>
</evidence>
<protein>
    <recommendedName>
        <fullName evidence="2">Inner membrane protein YgaP-like transmembrane domain-containing protein</fullName>
    </recommendedName>
</protein>
<feature type="domain" description="Inner membrane protein YgaP-like transmembrane" evidence="2">
    <location>
        <begin position="1"/>
        <end position="60"/>
    </location>
</feature>
<accession>A0ABS0AUM5</accession>
<evidence type="ECO:0000313" key="3">
    <source>
        <dbReference type="EMBL" id="MBF5057322.1"/>
    </source>
</evidence>
<keyword evidence="1" id="KW-0472">Membrane</keyword>
<dbReference type="Proteomes" id="UP000662703">
    <property type="component" value="Unassembled WGS sequence"/>
</dbReference>